<gene>
    <name evidence="1" type="ORF">CAEBREN_23533</name>
</gene>
<evidence type="ECO:0000313" key="1">
    <source>
        <dbReference type="EMBL" id="EGT56424.1"/>
    </source>
</evidence>
<dbReference type="HOGENOM" id="CLU_2814703_0_0_1"/>
<protein>
    <submittedName>
        <fullName evidence="1">Uncharacterized protein</fullName>
    </submittedName>
</protein>
<proteinExistence type="predicted"/>
<accession>G0PHF1</accession>
<evidence type="ECO:0000313" key="2">
    <source>
        <dbReference type="Proteomes" id="UP000008068"/>
    </source>
</evidence>
<keyword evidence="2" id="KW-1185">Reference proteome</keyword>
<sequence length="67" mass="6841">MVNQVLDKLGIQMGEEMAGIPSAARGLKIGGEKVGRQAVAVGGGGGESSGGNEVDDDLQAWIDQLRC</sequence>
<name>G0PHF1_CAEBE</name>
<dbReference type="InParanoid" id="G0PHF1"/>
<dbReference type="STRING" id="135651.G0PHF1"/>
<dbReference type="AlphaFoldDB" id="G0PHF1"/>
<dbReference type="eggNOG" id="KOG3230">
    <property type="taxonomic scope" value="Eukaryota"/>
</dbReference>
<reference evidence="2" key="1">
    <citation type="submission" date="2011-07" db="EMBL/GenBank/DDBJ databases">
        <authorList>
            <consortium name="Caenorhabditis brenneri Sequencing and Analysis Consortium"/>
            <person name="Wilson R.K."/>
        </authorList>
    </citation>
    <scope>NUCLEOTIDE SEQUENCE [LARGE SCALE GENOMIC DNA]</scope>
    <source>
        <strain evidence="2">PB2801</strain>
    </source>
</reference>
<organism evidence="2">
    <name type="scientific">Caenorhabditis brenneri</name>
    <name type="common">Nematode worm</name>
    <dbReference type="NCBI Taxonomy" id="135651"/>
    <lineage>
        <taxon>Eukaryota</taxon>
        <taxon>Metazoa</taxon>
        <taxon>Ecdysozoa</taxon>
        <taxon>Nematoda</taxon>
        <taxon>Chromadorea</taxon>
        <taxon>Rhabditida</taxon>
        <taxon>Rhabditina</taxon>
        <taxon>Rhabditomorpha</taxon>
        <taxon>Rhabditoidea</taxon>
        <taxon>Rhabditidae</taxon>
        <taxon>Peloderinae</taxon>
        <taxon>Caenorhabditis</taxon>
    </lineage>
</organism>
<dbReference type="OrthoDB" id="10252926at2759"/>
<dbReference type="EMBL" id="GL380479">
    <property type="protein sequence ID" value="EGT56424.1"/>
    <property type="molecule type" value="Genomic_DNA"/>
</dbReference>
<dbReference type="Proteomes" id="UP000008068">
    <property type="component" value="Unassembled WGS sequence"/>
</dbReference>